<protein>
    <submittedName>
        <fullName evidence="1">Uncharacterized protein</fullName>
    </submittedName>
</protein>
<dbReference type="Proteomes" id="UP000680067">
    <property type="component" value="Unassembled WGS sequence"/>
</dbReference>
<sequence>MIVSKNKILQAYQETYAPGRDNVSRFAEVARTLGVDAGVVAAIVAESLA</sequence>
<name>A0A941I7A6_9BURK</name>
<organism evidence="1 2">
    <name type="scientific">Undibacterium luofuense</name>
    <dbReference type="NCBI Taxonomy" id="2828733"/>
    <lineage>
        <taxon>Bacteria</taxon>
        <taxon>Pseudomonadati</taxon>
        <taxon>Pseudomonadota</taxon>
        <taxon>Betaproteobacteria</taxon>
        <taxon>Burkholderiales</taxon>
        <taxon>Oxalobacteraceae</taxon>
        <taxon>Undibacterium</taxon>
    </lineage>
</organism>
<dbReference type="RefSeq" id="WP_212687971.1">
    <property type="nucleotide sequence ID" value="NZ_JAGSPN010000007.1"/>
</dbReference>
<proteinExistence type="predicted"/>
<evidence type="ECO:0000313" key="1">
    <source>
        <dbReference type="EMBL" id="MBR7782664.1"/>
    </source>
</evidence>
<gene>
    <name evidence="1" type="ORF">KDM89_10960</name>
</gene>
<dbReference type="EMBL" id="JAGSPN010000007">
    <property type="protein sequence ID" value="MBR7782664.1"/>
    <property type="molecule type" value="Genomic_DNA"/>
</dbReference>
<accession>A0A941I7A6</accession>
<reference evidence="1" key="1">
    <citation type="submission" date="2021-04" db="EMBL/GenBank/DDBJ databases">
        <title>novel species isolated from subtropical streams in China.</title>
        <authorList>
            <person name="Lu H."/>
        </authorList>
    </citation>
    <scope>NUCLEOTIDE SEQUENCE</scope>
    <source>
        <strain evidence="1">LFS511W</strain>
    </source>
</reference>
<keyword evidence="2" id="KW-1185">Reference proteome</keyword>
<evidence type="ECO:0000313" key="2">
    <source>
        <dbReference type="Proteomes" id="UP000680067"/>
    </source>
</evidence>
<comment type="caution">
    <text evidence="1">The sequence shown here is derived from an EMBL/GenBank/DDBJ whole genome shotgun (WGS) entry which is preliminary data.</text>
</comment>
<dbReference type="AlphaFoldDB" id="A0A941I7A6"/>